<keyword evidence="3" id="KW-1185">Reference proteome</keyword>
<dbReference type="AlphaFoldDB" id="A0A8J4E636"/>
<name>A0A8J4E636_9ACTN</name>
<dbReference type="InterPro" id="IPR000157">
    <property type="entry name" value="TIR_dom"/>
</dbReference>
<dbReference type="Gene3D" id="3.40.50.10140">
    <property type="entry name" value="Toll/interleukin-1 receptor homology (TIR) domain"/>
    <property type="match status" value="1"/>
</dbReference>
<evidence type="ECO:0000313" key="3">
    <source>
        <dbReference type="Proteomes" id="UP000612585"/>
    </source>
</evidence>
<dbReference type="EMBL" id="BOPG01000100">
    <property type="protein sequence ID" value="GIJ63640.1"/>
    <property type="molecule type" value="Genomic_DNA"/>
</dbReference>
<accession>A0A8J4E636</accession>
<reference evidence="2" key="1">
    <citation type="submission" date="2021-01" db="EMBL/GenBank/DDBJ databases">
        <title>Whole genome shotgun sequence of Virgisporangium aurantiacum NBRC 16421.</title>
        <authorList>
            <person name="Komaki H."/>
            <person name="Tamura T."/>
        </authorList>
    </citation>
    <scope>NUCLEOTIDE SEQUENCE</scope>
    <source>
        <strain evidence="2">NBRC 16421</strain>
    </source>
</reference>
<organism evidence="2 3">
    <name type="scientific">Virgisporangium aurantiacum</name>
    <dbReference type="NCBI Taxonomy" id="175570"/>
    <lineage>
        <taxon>Bacteria</taxon>
        <taxon>Bacillati</taxon>
        <taxon>Actinomycetota</taxon>
        <taxon>Actinomycetes</taxon>
        <taxon>Micromonosporales</taxon>
        <taxon>Micromonosporaceae</taxon>
        <taxon>Virgisporangium</taxon>
    </lineage>
</organism>
<gene>
    <name evidence="2" type="ORF">Vau01_111560</name>
</gene>
<evidence type="ECO:0000313" key="2">
    <source>
        <dbReference type="EMBL" id="GIJ63640.1"/>
    </source>
</evidence>
<dbReference type="Pfam" id="PF13676">
    <property type="entry name" value="TIR_2"/>
    <property type="match status" value="1"/>
</dbReference>
<dbReference type="InterPro" id="IPR036465">
    <property type="entry name" value="vWFA_dom_sf"/>
</dbReference>
<dbReference type="Proteomes" id="UP000612585">
    <property type="component" value="Unassembled WGS sequence"/>
</dbReference>
<evidence type="ECO:0000259" key="1">
    <source>
        <dbReference type="PROSITE" id="PS50234"/>
    </source>
</evidence>
<dbReference type="CDD" id="cd00198">
    <property type="entry name" value="vWFA"/>
    <property type="match status" value="1"/>
</dbReference>
<dbReference type="InterPro" id="IPR035897">
    <property type="entry name" value="Toll_tir_struct_dom_sf"/>
</dbReference>
<dbReference type="Gene3D" id="3.40.50.410">
    <property type="entry name" value="von Willebrand factor, type A domain"/>
    <property type="match status" value="1"/>
</dbReference>
<protein>
    <recommendedName>
        <fullName evidence="1">VWFA domain-containing protein</fullName>
    </recommendedName>
</protein>
<dbReference type="SUPFAM" id="SSF53300">
    <property type="entry name" value="vWA-like"/>
    <property type="match status" value="1"/>
</dbReference>
<dbReference type="Pfam" id="PF13519">
    <property type="entry name" value="VWA_2"/>
    <property type="match status" value="1"/>
</dbReference>
<dbReference type="GO" id="GO:0007165">
    <property type="term" value="P:signal transduction"/>
    <property type="evidence" value="ECO:0007669"/>
    <property type="project" value="InterPro"/>
</dbReference>
<sequence length="968" mass="104710">MWILLLDHSESMGKPFDRASSEVDRRTRRTDRETKFEAAVETLLVELDRLAPYMPVALFVFTSRCRLVAAGVAADRPRFEAALADVSPENGTDIAEALRSAAAYVREPDRRSETMTTRVLLITDGLSEPDDAGAAARELKELGVPVDVILIDPTPPGERVARDITGLTSGRWDPVVSRVSLSAAATGSGQAAMEMERRARAWIARADTEAAEVAGSVGARERLEFTAAYPGSMSPDTTGRLTVYAHLGTERAQVEHLLAALNADLGPHPGRSSGVALSAVRTGQVLEIYPMLDDVRCVPARQEVVWHGRLEQVSFALEYVGTAAEATCDGTVRISVDGLLIGQVPMSIRVEPGSAVPPVQRRGSATMIRTVFASYAHEDEAFVRRCKAAYRGLGINVFVDRDDIRGGQGWQRVITDMIANHDLFQLYWSDASAGSQHVAKEWGFALQVARSRPDGTEFVRPLYWSRPMPKPPELLKPIHFAYVDPQSLGLGPSAAGMPEAGAVGGPRRCEASFPVVALTPGRSPETVNSIRAALPAVVPFIEDVTGLRYHPPITLLVDDHAVSQARRSTEAEPGVPDEIVELRAAVDLLQALLLVFHMRQFTAEHGRDAVDEVFGLSGGAEQVEFEFLRHRSEGLGNTIRRHLAGEDVVVGLPGTVPEFLGKVSPSLDGARVLPVTMLPTFVELFVARIVDYVGRVTPVGGGLPFRGGFPIGEDAVAYAKRAFPWFLVDTEPLNLRTDQPRFGWTATPSDYRDLLAGVAGVVVDGLRTRGATLRTTLFTTAALTYGAFTMGDAASTEAIGRGAADQGVPRFVVPAGPAILICADAFERVTTSLTDAGMARDAVRTHTNGLLGCTVVHEHLHAAVATGLDRDGYAAPAAALSRSQAWQCVNEALAAWAQSHFVRSDQALYDACSAYIRYGEYPDWPYRGAEAVERMYQQDGLQAVRALVAQLRADPEGARRRLDEEFNS</sequence>
<comment type="caution">
    <text evidence="2">The sequence shown here is derived from an EMBL/GenBank/DDBJ whole genome shotgun (WGS) entry which is preliminary data.</text>
</comment>
<dbReference type="InterPro" id="IPR002035">
    <property type="entry name" value="VWF_A"/>
</dbReference>
<feature type="domain" description="VWFA" evidence="1">
    <location>
        <begin position="1"/>
        <end position="151"/>
    </location>
</feature>
<dbReference type="SUPFAM" id="SSF52200">
    <property type="entry name" value="Toll/Interleukin receptor TIR domain"/>
    <property type="match status" value="1"/>
</dbReference>
<proteinExistence type="predicted"/>
<dbReference type="PROSITE" id="PS50234">
    <property type="entry name" value="VWFA"/>
    <property type="match status" value="1"/>
</dbReference>
<dbReference type="RefSeq" id="WP_204010634.1">
    <property type="nucleotide sequence ID" value="NZ_BOPG01000100.1"/>
</dbReference>
<dbReference type="SMART" id="SM00327">
    <property type="entry name" value="VWA"/>
    <property type="match status" value="1"/>
</dbReference>